<dbReference type="Gene3D" id="3.80.10.10">
    <property type="entry name" value="Ribonuclease Inhibitor"/>
    <property type="match status" value="2"/>
</dbReference>
<dbReference type="Proteomes" id="UP001194580">
    <property type="component" value="Unassembled WGS sequence"/>
</dbReference>
<evidence type="ECO:0000313" key="2">
    <source>
        <dbReference type="EMBL" id="KAG0278451.1"/>
    </source>
</evidence>
<reference evidence="2" key="1">
    <citation type="journal article" date="2020" name="Fungal Divers.">
        <title>Resolving the Mortierellaceae phylogeny through synthesis of multi-gene phylogenetics and phylogenomics.</title>
        <authorList>
            <person name="Vandepol N."/>
            <person name="Liber J."/>
            <person name="Desiro A."/>
            <person name="Na H."/>
            <person name="Kennedy M."/>
            <person name="Barry K."/>
            <person name="Grigoriev I.V."/>
            <person name="Miller A.N."/>
            <person name="O'Donnell K."/>
            <person name="Stajich J.E."/>
            <person name="Bonito G."/>
        </authorList>
    </citation>
    <scope>NUCLEOTIDE SEQUENCE</scope>
    <source>
        <strain evidence="2">NRRL 28262</strain>
    </source>
</reference>
<keyword evidence="3" id="KW-1185">Reference proteome</keyword>
<dbReference type="InterPro" id="IPR032675">
    <property type="entry name" value="LRR_dom_sf"/>
</dbReference>
<feature type="domain" description="F-box" evidence="1">
    <location>
        <begin position="4"/>
        <end position="47"/>
    </location>
</feature>
<protein>
    <recommendedName>
        <fullName evidence="1">F-box domain-containing protein</fullName>
    </recommendedName>
</protein>
<dbReference type="EMBL" id="JAAAIL010000195">
    <property type="protein sequence ID" value="KAG0278451.1"/>
    <property type="molecule type" value="Genomic_DNA"/>
</dbReference>
<comment type="caution">
    <text evidence="2">The sequence shown here is derived from an EMBL/GenBank/DDBJ whole genome shotgun (WGS) entry which is preliminary data.</text>
</comment>
<sequence length="516" mass="59322">MATFLDLPDEIRLLIGKQLRANSIYSCILVCRTFYSSFISCLWSHLSVKVDSREEVNPTLIRANAHRVESLTYSAALTEGFYTIVYPRLLTLRLNSFYADKNKPNYLAVQPQQKVQFARMHPTVRKLTYNHKDILPKEFWEVVGEEWRDFEELEFTGTVKEGAVEAFWKSCDRVKRLDLSDVNFPESMPVLSTLSFERLRDLAILKYPWRINPAPRTWPIQLLQQVKHARDLKRITWDVGDVAFPVQLVMDALHEGCWPSLYELSVGDPTFSDQDLAGVLGALTSRKLTALELTRGRFGPLAYNCIRERYFDHLRDLSIGKCLGATSAMVQEILTECVHLVALDAQHIFVRDIATAQKPWVCLGLQNLAVYIVKQAEDEAAWEGLVFEQVARLRMLRVLDLQGDPHRSYLDDEPRPHEIQRLETLDFRLPSQDNPVDSSTSSSSNIRRWSSLVQLRVISFNGDRQNLGMKEALWMTEHWRDLTCVGGDFKAAESGEFEELRSLFSRKGIVHLPDIM</sequence>
<organism evidence="2 3">
    <name type="scientific">Linnemannia exigua</name>
    <dbReference type="NCBI Taxonomy" id="604196"/>
    <lineage>
        <taxon>Eukaryota</taxon>
        <taxon>Fungi</taxon>
        <taxon>Fungi incertae sedis</taxon>
        <taxon>Mucoromycota</taxon>
        <taxon>Mortierellomycotina</taxon>
        <taxon>Mortierellomycetes</taxon>
        <taxon>Mortierellales</taxon>
        <taxon>Mortierellaceae</taxon>
        <taxon>Linnemannia</taxon>
    </lineage>
</organism>
<accession>A0AAD4DHT0</accession>
<dbReference type="Pfam" id="PF12937">
    <property type="entry name" value="F-box-like"/>
    <property type="match status" value="1"/>
</dbReference>
<dbReference type="InterPro" id="IPR001810">
    <property type="entry name" value="F-box_dom"/>
</dbReference>
<name>A0AAD4DHT0_9FUNG</name>
<gene>
    <name evidence="2" type="ORF">BGZ95_003983</name>
</gene>
<evidence type="ECO:0000259" key="1">
    <source>
        <dbReference type="Pfam" id="PF12937"/>
    </source>
</evidence>
<dbReference type="AlphaFoldDB" id="A0AAD4DHT0"/>
<dbReference type="InterPro" id="IPR036047">
    <property type="entry name" value="F-box-like_dom_sf"/>
</dbReference>
<dbReference type="SUPFAM" id="SSF81383">
    <property type="entry name" value="F-box domain"/>
    <property type="match status" value="1"/>
</dbReference>
<evidence type="ECO:0000313" key="3">
    <source>
        <dbReference type="Proteomes" id="UP001194580"/>
    </source>
</evidence>
<dbReference type="SUPFAM" id="SSF52047">
    <property type="entry name" value="RNI-like"/>
    <property type="match status" value="1"/>
</dbReference>
<proteinExistence type="predicted"/>